<dbReference type="EMBL" id="OZ035840">
    <property type="protein sequence ID" value="CAL1588235.1"/>
    <property type="molecule type" value="Genomic_DNA"/>
</dbReference>
<reference evidence="2 3" key="1">
    <citation type="submission" date="2024-04" db="EMBL/GenBank/DDBJ databases">
        <authorList>
            <person name="Waldvogel A.-M."/>
            <person name="Schoenle A."/>
        </authorList>
    </citation>
    <scope>NUCLEOTIDE SEQUENCE [LARGE SCALE GENOMIC DNA]</scope>
</reference>
<proteinExistence type="predicted"/>
<feature type="transmembrane region" description="Helical" evidence="1">
    <location>
        <begin position="54"/>
        <end position="77"/>
    </location>
</feature>
<evidence type="ECO:0000313" key="3">
    <source>
        <dbReference type="Proteomes" id="UP001497482"/>
    </source>
</evidence>
<evidence type="ECO:0000256" key="1">
    <source>
        <dbReference type="SAM" id="Phobius"/>
    </source>
</evidence>
<dbReference type="GO" id="GO:0007420">
    <property type="term" value="P:brain development"/>
    <property type="evidence" value="ECO:0007669"/>
    <property type="project" value="TreeGrafter"/>
</dbReference>
<protein>
    <submittedName>
        <fullName evidence="2">Uncharacterized protein</fullName>
    </submittedName>
</protein>
<name>A0AAV2KH64_KNICA</name>
<keyword evidence="1" id="KW-1133">Transmembrane helix</keyword>
<accession>A0AAV2KH64</accession>
<organism evidence="2 3">
    <name type="scientific">Knipowitschia caucasica</name>
    <name type="common">Caucasian dwarf goby</name>
    <name type="synonym">Pomatoschistus caucasicus</name>
    <dbReference type="NCBI Taxonomy" id="637954"/>
    <lineage>
        <taxon>Eukaryota</taxon>
        <taxon>Metazoa</taxon>
        <taxon>Chordata</taxon>
        <taxon>Craniata</taxon>
        <taxon>Vertebrata</taxon>
        <taxon>Euteleostomi</taxon>
        <taxon>Actinopterygii</taxon>
        <taxon>Neopterygii</taxon>
        <taxon>Teleostei</taxon>
        <taxon>Neoteleostei</taxon>
        <taxon>Acanthomorphata</taxon>
        <taxon>Gobiaria</taxon>
        <taxon>Gobiiformes</taxon>
        <taxon>Gobioidei</taxon>
        <taxon>Gobiidae</taxon>
        <taxon>Gobiinae</taxon>
        <taxon>Knipowitschia</taxon>
    </lineage>
</organism>
<dbReference type="PANTHER" id="PTHR24417">
    <property type="entry name" value="SERINE/THREONINE-PROTEIN KINASE LMTK1"/>
    <property type="match status" value="1"/>
</dbReference>
<evidence type="ECO:0000313" key="2">
    <source>
        <dbReference type="EMBL" id="CAL1588235.1"/>
    </source>
</evidence>
<keyword evidence="1" id="KW-0812">Transmembrane</keyword>
<dbReference type="Proteomes" id="UP001497482">
    <property type="component" value="Chromosome 18"/>
</dbReference>
<gene>
    <name evidence="2" type="ORF">KC01_LOCUS18065</name>
</gene>
<dbReference type="AlphaFoldDB" id="A0AAV2KH64"/>
<dbReference type="PANTHER" id="PTHR24417:SF0">
    <property type="entry name" value="SERINE_THREONINE-PROTEIN KINASE LMTK1"/>
    <property type="match status" value="1"/>
</dbReference>
<dbReference type="GO" id="GO:0004713">
    <property type="term" value="F:protein tyrosine kinase activity"/>
    <property type="evidence" value="ECO:0007669"/>
    <property type="project" value="TreeGrafter"/>
</dbReference>
<keyword evidence="3" id="KW-1185">Reference proteome</keyword>
<keyword evidence="1" id="KW-0472">Membrane</keyword>
<sequence length="151" mass="16657">MQLKRAPAAEEEEDALCCPFHTWSQRLQHQGELPRDPDIDDGAPLSELSWPSSLAVVAVSFSGLFTFVFLMLACLCCKKGDVGFKEFENAEGEDYQADLSRLTSPSSHNGPEVYILPLTEVSLPVSKQPGRASKKDIVQVNKLTLNKFVVC</sequence>